<keyword evidence="1" id="KW-0547">Nucleotide-binding</keyword>
<dbReference type="Proteomes" id="UP000220006">
    <property type="component" value="Unassembled WGS sequence"/>
</dbReference>
<dbReference type="EMBL" id="NVLK01000005">
    <property type="protein sequence ID" value="PEC23495.1"/>
    <property type="molecule type" value="Genomic_DNA"/>
</dbReference>
<keyword evidence="1" id="KW-0378">Hydrolase</keyword>
<dbReference type="RefSeq" id="WP_097902670.1">
    <property type="nucleotide sequence ID" value="NZ_NVLK01000005.1"/>
</dbReference>
<dbReference type="GO" id="GO:0004386">
    <property type="term" value="F:helicase activity"/>
    <property type="evidence" value="ECO:0007669"/>
    <property type="project" value="UniProtKB-KW"/>
</dbReference>
<sequence>MSDKEKLSCGLIMPISSIDGCPSEHWIEVKQILIEAVTSIDTYDYHFEAKLVSESDDIGVIQKRIIQNVYHSDVVICDVSGKNPNVMFELGLRLAFDKPTIIIKDDKTDYAFDTSVIEHLEYPRDLRFTSIVAFKERLAKKLVATYEEAEKDPNHSVFLKNFGSFKIAKLDETEVSADGAILTMLNDIQQEMVMLRRSQRALHKRPQPSPQNPPVDFEVITKTGNAIARYLEMNNLTDPKEIGDKEKPEFYNYIEESIDAPKHFESHSKYRQFLDSFLLQSTQSLQL</sequence>
<protein>
    <submittedName>
        <fullName evidence="1">RNA helicase</fullName>
    </submittedName>
</protein>
<evidence type="ECO:0000313" key="1">
    <source>
        <dbReference type="EMBL" id="PEC23495.1"/>
    </source>
</evidence>
<accession>A0A2A7I3U7</accession>
<evidence type="ECO:0000313" key="2">
    <source>
        <dbReference type="Proteomes" id="UP000220006"/>
    </source>
</evidence>
<reference evidence="1 2" key="1">
    <citation type="submission" date="2017-09" db="EMBL/GenBank/DDBJ databases">
        <title>Large-scale bioinformatics analysis of Bacillus genomes uncovers conserved roles of natural products in bacterial physiology.</title>
        <authorList>
            <consortium name="Agbiome Team Llc"/>
            <person name="Bleich R.M."/>
            <person name="Grubbs K.J."/>
            <person name="Santa Maria K.C."/>
            <person name="Allen S.E."/>
            <person name="Farag S."/>
            <person name="Shank E.A."/>
            <person name="Bowers A."/>
        </authorList>
    </citation>
    <scope>NUCLEOTIDE SEQUENCE [LARGE SCALE GENOMIC DNA]</scope>
    <source>
        <strain evidence="1 2">AFS096845</strain>
    </source>
</reference>
<dbReference type="AlphaFoldDB" id="A0A2A7I3U7"/>
<name>A0A2A7I3U7_BACCE</name>
<proteinExistence type="predicted"/>
<gene>
    <name evidence="1" type="ORF">COM96_03615</name>
</gene>
<dbReference type="Gene3D" id="3.40.50.450">
    <property type="match status" value="1"/>
</dbReference>
<keyword evidence="1" id="KW-0347">Helicase</keyword>
<organism evidence="1 2">
    <name type="scientific">Bacillus cereus</name>
    <dbReference type="NCBI Taxonomy" id="1396"/>
    <lineage>
        <taxon>Bacteria</taxon>
        <taxon>Bacillati</taxon>
        <taxon>Bacillota</taxon>
        <taxon>Bacilli</taxon>
        <taxon>Bacillales</taxon>
        <taxon>Bacillaceae</taxon>
        <taxon>Bacillus</taxon>
        <taxon>Bacillus cereus group</taxon>
    </lineage>
</organism>
<dbReference type="SUPFAM" id="SSF52309">
    <property type="entry name" value="N-(deoxy)ribosyltransferase-like"/>
    <property type="match status" value="1"/>
</dbReference>
<comment type="caution">
    <text evidence="1">The sequence shown here is derived from an EMBL/GenBank/DDBJ whole genome shotgun (WGS) entry which is preliminary data.</text>
</comment>
<keyword evidence="1" id="KW-0067">ATP-binding</keyword>